<evidence type="ECO:0000256" key="3">
    <source>
        <dbReference type="ARBA" id="ARBA00023225"/>
    </source>
</evidence>
<name>A0ABT2VPU1_9ALTE</name>
<keyword evidence="3" id="KW-1006">Bacterial flagellum protein export</keyword>
<evidence type="ECO:0000256" key="2">
    <source>
        <dbReference type="ARBA" id="ARBA00021622"/>
    </source>
</evidence>
<organism evidence="5 6">
    <name type="scientific">Alteromonas salexigens</name>
    <dbReference type="NCBI Taxonomy" id="2982530"/>
    <lineage>
        <taxon>Bacteria</taxon>
        <taxon>Pseudomonadati</taxon>
        <taxon>Pseudomonadota</taxon>
        <taxon>Gammaproteobacteria</taxon>
        <taxon>Alteromonadales</taxon>
        <taxon>Alteromonadaceae</taxon>
        <taxon>Alteromonas/Salinimonas group</taxon>
        <taxon>Alteromonas</taxon>
    </lineage>
</organism>
<dbReference type="Gene3D" id="3.40.1690.10">
    <property type="entry name" value="secretion proteins EscU"/>
    <property type="match status" value="1"/>
</dbReference>
<dbReference type="RefSeq" id="WP_262993994.1">
    <property type="nucleotide sequence ID" value="NZ_JAOTJC010000008.1"/>
</dbReference>
<comment type="function">
    <text evidence="4">Required for formation of the rod structure in the basal body of the flagellar apparatus. Together with FliI and FliH, may constitute the export apparatus of flagellin.</text>
</comment>
<sequence length="103" mass="11272">MKSKIKRAIGLKYKAGDKKDAPKVISKGYGELAEAIINAAEEAGVLVHEDPYLSEVLATLDMGQEIPESLYFVIAELLAYSYVLQGEVPAGWEKHLPGMTHKV</sequence>
<dbReference type="InterPro" id="IPR029025">
    <property type="entry name" value="T3SS_substrate_exporter_C"/>
</dbReference>
<dbReference type="Pfam" id="PF01312">
    <property type="entry name" value="Bac_export_2"/>
    <property type="match status" value="1"/>
</dbReference>
<keyword evidence="6" id="KW-1185">Reference proteome</keyword>
<accession>A0ABT2VPU1</accession>
<evidence type="ECO:0000256" key="1">
    <source>
        <dbReference type="ARBA" id="ARBA00010690"/>
    </source>
</evidence>
<keyword evidence="3" id="KW-0653">Protein transport</keyword>
<evidence type="ECO:0000313" key="6">
    <source>
        <dbReference type="Proteomes" id="UP001209257"/>
    </source>
</evidence>
<protein>
    <recommendedName>
        <fullName evidence="2">Flagellar biosynthetic protein FlhB</fullName>
    </recommendedName>
</protein>
<proteinExistence type="inferred from homology"/>
<keyword evidence="3" id="KW-0813">Transport</keyword>
<dbReference type="Proteomes" id="UP001209257">
    <property type="component" value="Unassembled WGS sequence"/>
</dbReference>
<comment type="similarity">
    <text evidence="1">Belongs to the type III secretion exporter family.</text>
</comment>
<dbReference type="InterPro" id="IPR006135">
    <property type="entry name" value="T3SS_substrate_exporter"/>
</dbReference>
<evidence type="ECO:0000256" key="4">
    <source>
        <dbReference type="ARBA" id="ARBA00025078"/>
    </source>
</evidence>
<gene>
    <name evidence="5" type="ORF">OCL06_09750</name>
</gene>
<evidence type="ECO:0000313" key="5">
    <source>
        <dbReference type="EMBL" id="MCU7554882.1"/>
    </source>
</evidence>
<dbReference type="PANTHER" id="PTHR30531">
    <property type="entry name" value="FLAGELLAR BIOSYNTHETIC PROTEIN FLHB"/>
    <property type="match status" value="1"/>
</dbReference>
<dbReference type="PANTHER" id="PTHR30531:SF12">
    <property type="entry name" value="FLAGELLAR BIOSYNTHETIC PROTEIN FLHB"/>
    <property type="match status" value="1"/>
</dbReference>
<dbReference type="EMBL" id="JAOTJC010000008">
    <property type="protein sequence ID" value="MCU7554882.1"/>
    <property type="molecule type" value="Genomic_DNA"/>
</dbReference>
<dbReference type="SUPFAM" id="SSF160544">
    <property type="entry name" value="EscU C-terminal domain-like"/>
    <property type="match status" value="1"/>
</dbReference>
<reference evidence="6" key="1">
    <citation type="submission" date="2023-07" db="EMBL/GenBank/DDBJ databases">
        <title>Study on multiphase classification of strain Alteromonas salexigens isolated from the Yellow Sea.</title>
        <authorList>
            <person name="Sun L."/>
        </authorList>
    </citation>
    <scope>NUCLEOTIDE SEQUENCE [LARGE SCALE GENOMIC DNA]</scope>
    <source>
        <strain evidence="6">ASW11-19</strain>
    </source>
</reference>
<comment type="caution">
    <text evidence="5">The sequence shown here is derived from an EMBL/GenBank/DDBJ whole genome shotgun (WGS) entry which is preliminary data.</text>
</comment>